<dbReference type="RefSeq" id="WP_248729809.1">
    <property type="nucleotide sequence ID" value="NZ_CP096829.1"/>
</dbReference>
<name>A0ABY4LXR6_9FLAO</name>
<keyword evidence="3" id="KW-1185">Reference proteome</keyword>
<feature type="signal peptide" evidence="1">
    <location>
        <begin position="1"/>
        <end position="29"/>
    </location>
</feature>
<feature type="chain" id="PRO_5045110481" evidence="1">
    <location>
        <begin position="30"/>
        <end position="313"/>
    </location>
</feature>
<evidence type="ECO:0000313" key="3">
    <source>
        <dbReference type="Proteomes" id="UP000829998"/>
    </source>
</evidence>
<proteinExistence type="predicted"/>
<organism evidence="2 3">
    <name type="scientific">Flavobacterium humidisoli</name>
    <dbReference type="NCBI Taxonomy" id="2937442"/>
    <lineage>
        <taxon>Bacteria</taxon>
        <taxon>Pseudomonadati</taxon>
        <taxon>Bacteroidota</taxon>
        <taxon>Flavobacteriia</taxon>
        <taxon>Flavobacteriales</taxon>
        <taxon>Flavobacteriaceae</taxon>
        <taxon>Flavobacterium</taxon>
    </lineage>
</organism>
<accession>A0ABY4LXR6</accession>
<keyword evidence="1" id="KW-0732">Signal</keyword>
<reference evidence="2 3" key="1">
    <citation type="submission" date="2022-04" db="EMBL/GenBank/DDBJ databases">
        <authorList>
            <person name="Ra J.-S."/>
            <person name="Kim S.-B."/>
        </authorList>
    </citation>
    <scope>NUCLEOTIDE SEQUENCE [LARGE SCALE GENOMIC DNA]</scope>
    <source>
        <strain evidence="2 3">MMS21-Er5</strain>
    </source>
</reference>
<protein>
    <submittedName>
        <fullName evidence="2">Type IX secretion system membrane protein PorP/SprF</fullName>
    </submittedName>
</protein>
<gene>
    <name evidence="2" type="ORF">M0M44_11095</name>
</gene>
<dbReference type="EMBL" id="CP096829">
    <property type="protein sequence ID" value="UPZ17871.1"/>
    <property type="molecule type" value="Genomic_DNA"/>
</dbReference>
<dbReference type="Pfam" id="PF11751">
    <property type="entry name" value="PorP_SprF"/>
    <property type="match status" value="1"/>
</dbReference>
<dbReference type="InterPro" id="IPR019861">
    <property type="entry name" value="PorP/SprF_Bacteroidetes"/>
</dbReference>
<sequence>MKKKIPNIGKIVVKKIYGFCLLISLSAWSQQESQYTQYMYNTLSFNPAYAGSRDCLSIFGLHRNQWVGLEGAPVTNNFSVHSPVGDKVGLGLSVLNDKIGPMDENSISVDFSYTFDLDNFYNVAFGLRGTADFLNVDFNRLNIYNPDDSQLQNNIDNQFSPNVGVGVYAYSDNSYAGFSIPNILETSHYARNSNSAIKSKMHLNFIAGYVFSLNDDFKFKPATLVRAVIGAPIQVNISANFLYRNILTLGAGYRWNSSFSAMAGFQITDGFFAGYAYDAETSQLSYYNAGSHEFFLRFELFKKFNRVINPRFF</sequence>
<dbReference type="NCBIfam" id="TIGR03519">
    <property type="entry name" value="T9SS_PorP_fam"/>
    <property type="match status" value="1"/>
</dbReference>
<evidence type="ECO:0000313" key="2">
    <source>
        <dbReference type="EMBL" id="UPZ17871.1"/>
    </source>
</evidence>
<evidence type="ECO:0000256" key="1">
    <source>
        <dbReference type="SAM" id="SignalP"/>
    </source>
</evidence>
<dbReference type="Proteomes" id="UP000829998">
    <property type="component" value="Chromosome"/>
</dbReference>